<dbReference type="GO" id="GO:0005737">
    <property type="term" value="C:cytoplasm"/>
    <property type="evidence" value="ECO:0007669"/>
    <property type="project" value="TreeGrafter"/>
</dbReference>
<accession>D8QJT0</accession>
<keyword evidence="8" id="KW-1185">Reference proteome</keyword>
<dbReference type="KEGG" id="scm:SCHCO_02519856"/>
<feature type="domain" description="RRM" evidence="6">
    <location>
        <begin position="35"/>
        <end position="116"/>
    </location>
</feature>
<dbReference type="AlphaFoldDB" id="D8QJT0"/>
<dbReference type="InterPro" id="IPR039157">
    <property type="entry name" value="RBM18_RRM"/>
</dbReference>
<dbReference type="PANTHER" id="PTHR23003:SF3">
    <property type="entry name" value="FI21236P1-RELATED"/>
    <property type="match status" value="1"/>
</dbReference>
<evidence type="ECO:0000256" key="1">
    <source>
        <dbReference type="ARBA" id="ARBA00021141"/>
    </source>
</evidence>
<dbReference type="eggNOG" id="ENOG502RH7I">
    <property type="taxonomic scope" value="Eukaryota"/>
</dbReference>
<feature type="compositionally biased region" description="Polar residues" evidence="5">
    <location>
        <begin position="236"/>
        <end position="251"/>
    </location>
</feature>
<dbReference type="OMA" id="EYANADD"/>
<dbReference type="HOGENOM" id="CLU_066926_0_0_1"/>
<evidence type="ECO:0000313" key="7">
    <source>
        <dbReference type="EMBL" id="EFI91862.1"/>
    </source>
</evidence>
<dbReference type="InterPro" id="IPR035979">
    <property type="entry name" value="RBD_domain_sf"/>
</dbReference>
<proteinExistence type="predicted"/>
<dbReference type="PROSITE" id="PS50102">
    <property type="entry name" value="RRM"/>
    <property type="match status" value="1"/>
</dbReference>
<dbReference type="Pfam" id="PF00076">
    <property type="entry name" value="RRM_1"/>
    <property type="match status" value="1"/>
</dbReference>
<evidence type="ECO:0000256" key="5">
    <source>
        <dbReference type="SAM" id="MobiDB-lite"/>
    </source>
</evidence>
<dbReference type="SUPFAM" id="SSF54928">
    <property type="entry name" value="RNA-binding domain, RBD"/>
    <property type="match status" value="1"/>
</dbReference>
<dbReference type="PANTHER" id="PTHR23003">
    <property type="entry name" value="RNA RECOGNITION MOTIF RRM DOMAIN CONTAINING PROTEIN"/>
    <property type="match status" value="1"/>
</dbReference>
<dbReference type="Gene3D" id="3.30.70.330">
    <property type="match status" value="1"/>
</dbReference>
<gene>
    <name evidence="7" type="ORF">SCHCODRAFT_238363</name>
</gene>
<dbReference type="Proteomes" id="UP000007431">
    <property type="component" value="Unassembled WGS sequence"/>
</dbReference>
<evidence type="ECO:0000313" key="8">
    <source>
        <dbReference type="Proteomes" id="UP000007431"/>
    </source>
</evidence>
<dbReference type="CDD" id="cd12355">
    <property type="entry name" value="RRM_RBM18"/>
    <property type="match status" value="1"/>
</dbReference>
<name>D8QJT0_SCHCM</name>
<feature type="compositionally biased region" description="Low complexity" evidence="5">
    <location>
        <begin position="261"/>
        <end position="274"/>
    </location>
</feature>
<feature type="compositionally biased region" description="Pro residues" evidence="5">
    <location>
        <begin position="208"/>
        <end position="220"/>
    </location>
</feature>
<dbReference type="VEuPathDB" id="FungiDB:SCHCODRAFT_02519856"/>
<dbReference type="InterPro" id="IPR050374">
    <property type="entry name" value="RRT5_SRSF_SR"/>
</dbReference>
<dbReference type="GO" id="GO:0003729">
    <property type="term" value="F:mRNA binding"/>
    <property type="evidence" value="ECO:0007669"/>
    <property type="project" value="TreeGrafter"/>
</dbReference>
<dbReference type="OrthoDB" id="6730379at2759"/>
<evidence type="ECO:0000256" key="4">
    <source>
        <dbReference type="PROSITE-ProRule" id="PRU00176"/>
    </source>
</evidence>
<dbReference type="InterPro" id="IPR012677">
    <property type="entry name" value="Nucleotide-bd_a/b_plait_sf"/>
</dbReference>
<feature type="compositionally biased region" description="Low complexity" evidence="5">
    <location>
        <begin position="178"/>
        <end position="207"/>
    </location>
</feature>
<evidence type="ECO:0000256" key="2">
    <source>
        <dbReference type="ARBA" id="ARBA00022884"/>
    </source>
</evidence>
<feature type="region of interest" description="Disordered" evidence="5">
    <location>
        <begin position="165"/>
        <end position="355"/>
    </location>
</feature>
<dbReference type="STRING" id="578458.D8QJT0"/>
<reference evidence="7 8" key="1">
    <citation type="journal article" date="2010" name="Nat. Biotechnol.">
        <title>Genome sequence of the model mushroom Schizophyllum commune.</title>
        <authorList>
            <person name="Ohm R.A."/>
            <person name="de Jong J.F."/>
            <person name="Lugones L.G."/>
            <person name="Aerts A."/>
            <person name="Kothe E."/>
            <person name="Stajich J.E."/>
            <person name="de Vries R.P."/>
            <person name="Record E."/>
            <person name="Levasseur A."/>
            <person name="Baker S.E."/>
            <person name="Bartholomew K.A."/>
            <person name="Coutinho P.M."/>
            <person name="Erdmann S."/>
            <person name="Fowler T.J."/>
            <person name="Gathman A.C."/>
            <person name="Lombard V."/>
            <person name="Henrissat B."/>
            <person name="Knabe N."/>
            <person name="Kuees U."/>
            <person name="Lilly W.W."/>
            <person name="Lindquist E."/>
            <person name="Lucas S."/>
            <person name="Magnuson J.K."/>
            <person name="Piumi F."/>
            <person name="Raudaskoski M."/>
            <person name="Salamov A."/>
            <person name="Schmutz J."/>
            <person name="Schwarze F.W.M.R."/>
            <person name="vanKuyk P.A."/>
            <person name="Horton J.S."/>
            <person name="Grigoriev I.V."/>
            <person name="Woesten H.A.B."/>
        </authorList>
    </citation>
    <scope>NUCLEOTIDE SEQUENCE [LARGE SCALE GENOMIC DNA]</scope>
    <source>
        <strain evidence="8">H4-8 / FGSC 9210</strain>
    </source>
</reference>
<evidence type="ECO:0000259" key="6">
    <source>
        <dbReference type="PROSITE" id="PS50102"/>
    </source>
</evidence>
<dbReference type="GeneID" id="9593709"/>
<dbReference type="SMART" id="SM00360">
    <property type="entry name" value="RRM"/>
    <property type="match status" value="1"/>
</dbReference>
<feature type="compositionally biased region" description="Polar residues" evidence="5">
    <location>
        <begin position="298"/>
        <end position="308"/>
    </location>
</feature>
<dbReference type="InterPro" id="IPR000504">
    <property type="entry name" value="RRM_dom"/>
</dbReference>
<evidence type="ECO:0000256" key="3">
    <source>
        <dbReference type="ARBA" id="ARBA00030780"/>
    </source>
</evidence>
<dbReference type="EMBL" id="GL377315">
    <property type="protein sequence ID" value="EFI91862.1"/>
    <property type="molecule type" value="Genomic_DNA"/>
</dbReference>
<sequence>MDVDLDTHLSYPTAEPVVLPPSSSSSTSARPLLKERLYVGNLQPTVDEYTLIRLFQRYGKVTRLDFLFHKAGPQRGKPRGYAFVEYAHAEEATNALTATHDRLLRGRRLVVTHAQHAPADGGSYQHRSQHQPTALSIIKSAQARRNGDKIAQMEAKLRQMEADTVLNGPQPPAPTPRAPTSSEEGASSSSQPPSPHTTEQAYATHPLPLHPSLPAKPPPTLESVMAPREPVGDTSIHPTQQRPVQAKTTSGYVGLQTAHKPSPTSASGPPSSSSEAHHARPAPFQPTTGLHGLLGRPSLSSGTSSATVPPTRPFQGAVPTLKPLRPSPAATKPTPAPPAKKKQGLSGVKIVKKKT</sequence>
<dbReference type="InParanoid" id="D8QJT0"/>
<dbReference type="GO" id="GO:1990904">
    <property type="term" value="C:ribonucleoprotein complex"/>
    <property type="evidence" value="ECO:0007669"/>
    <property type="project" value="TreeGrafter"/>
</dbReference>
<protein>
    <recommendedName>
        <fullName evidence="1">Probable RNA-binding protein 18</fullName>
    </recommendedName>
    <alternativeName>
        <fullName evidence="3">RNA-binding motif protein 18</fullName>
    </alternativeName>
</protein>
<organism evidence="8">
    <name type="scientific">Schizophyllum commune (strain H4-8 / FGSC 9210)</name>
    <name type="common">Split gill fungus</name>
    <dbReference type="NCBI Taxonomy" id="578458"/>
    <lineage>
        <taxon>Eukaryota</taxon>
        <taxon>Fungi</taxon>
        <taxon>Dikarya</taxon>
        <taxon>Basidiomycota</taxon>
        <taxon>Agaricomycotina</taxon>
        <taxon>Agaricomycetes</taxon>
        <taxon>Agaricomycetidae</taxon>
        <taxon>Agaricales</taxon>
        <taxon>Schizophyllaceae</taxon>
        <taxon>Schizophyllum</taxon>
    </lineage>
</organism>
<dbReference type="GO" id="GO:0005634">
    <property type="term" value="C:nucleus"/>
    <property type="evidence" value="ECO:0007669"/>
    <property type="project" value="TreeGrafter"/>
</dbReference>
<keyword evidence="2 4" id="KW-0694">RNA-binding</keyword>